<dbReference type="GO" id="GO:0016887">
    <property type="term" value="F:ATP hydrolysis activity"/>
    <property type="evidence" value="ECO:0007669"/>
    <property type="project" value="InterPro"/>
</dbReference>
<dbReference type="VEuPathDB" id="TrichDB:TVAG_478620"/>
<protein>
    <submittedName>
        <fullName evidence="8">ABC transporter family protein</fullName>
    </submittedName>
</protein>
<dbReference type="GO" id="GO:0006869">
    <property type="term" value="P:lipid transport"/>
    <property type="evidence" value="ECO:0000318"/>
    <property type="project" value="GO_Central"/>
</dbReference>
<keyword evidence="1" id="KW-0813">Transport</keyword>
<evidence type="ECO:0000259" key="7">
    <source>
        <dbReference type="PROSITE" id="PS50893"/>
    </source>
</evidence>
<dbReference type="GO" id="GO:0042626">
    <property type="term" value="F:ATPase-coupled transmembrane transporter activity"/>
    <property type="evidence" value="ECO:0000318"/>
    <property type="project" value="GO_Central"/>
</dbReference>
<dbReference type="eggNOG" id="KOG0059">
    <property type="taxonomic scope" value="Eukaryota"/>
</dbReference>
<gene>
    <name evidence="8" type="ORF">TVAG_478620</name>
</gene>
<dbReference type="SMART" id="SM00382">
    <property type="entry name" value="AAA"/>
    <property type="match status" value="1"/>
</dbReference>
<evidence type="ECO:0000256" key="2">
    <source>
        <dbReference type="ARBA" id="ARBA00022737"/>
    </source>
</evidence>
<evidence type="ECO:0000256" key="5">
    <source>
        <dbReference type="SAM" id="MobiDB-lite"/>
    </source>
</evidence>
<dbReference type="GO" id="GO:0005319">
    <property type="term" value="F:lipid transporter activity"/>
    <property type="evidence" value="ECO:0000318"/>
    <property type="project" value="GO_Central"/>
</dbReference>
<dbReference type="InterPro" id="IPR003439">
    <property type="entry name" value="ABC_transporter-like_ATP-bd"/>
</dbReference>
<keyword evidence="4" id="KW-0067">ATP-binding</keyword>
<dbReference type="RefSeq" id="XP_001326260.1">
    <property type="nucleotide sequence ID" value="XM_001326225.1"/>
</dbReference>
<organism evidence="8 9">
    <name type="scientific">Trichomonas vaginalis (strain ATCC PRA-98 / G3)</name>
    <dbReference type="NCBI Taxonomy" id="412133"/>
    <lineage>
        <taxon>Eukaryota</taxon>
        <taxon>Metamonada</taxon>
        <taxon>Parabasalia</taxon>
        <taxon>Trichomonadida</taxon>
        <taxon>Trichomonadidae</taxon>
        <taxon>Trichomonas</taxon>
    </lineage>
</organism>
<dbReference type="CDD" id="cd03263">
    <property type="entry name" value="ABC_subfamily_A"/>
    <property type="match status" value="1"/>
</dbReference>
<dbReference type="PROSITE" id="PS50893">
    <property type="entry name" value="ABC_TRANSPORTER_2"/>
    <property type="match status" value="1"/>
</dbReference>
<reference evidence="8" key="2">
    <citation type="journal article" date="2007" name="Science">
        <title>Draft genome sequence of the sexually transmitted pathogen Trichomonas vaginalis.</title>
        <authorList>
            <person name="Carlton J.M."/>
            <person name="Hirt R.P."/>
            <person name="Silva J.C."/>
            <person name="Delcher A.L."/>
            <person name="Schatz M."/>
            <person name="Zhao Q."/>
            <person name="Wortman J.R."/>
            <person name="Bidwell S.L."/>
            <person name="Alsmark U.C.M."/>
            <person name="Besteiro S."/>
            <person name="Sicheritz-Ponten T."/>
            <person name="Noel C.J."/>
            <person name="Dacks J.B."/>
            <person name="Foster P.G."/>
            <person name="Simillion C."/>
            <person name="Van de Peer Y."/>
            <person name="Miranda-Saavedra D."/>
            <person name="Barton G.J."/>
            <person name="Westrop G.D."/>
            <person name="Mueller S."/>
            <person name="Dessi D."/>
            <person name="Fiori P.L."/>
            <person name="Ren Q."/>
            <person name="Paulsen I."/>
            <person name="Zhang H."/>
            <person name="Bastida-Corcuera F.D."/>
            <person name="Simoes-Barbosa A."/>
            <person name="Brown M.T."/>
            <person name="Hayes R.D."/>
            <person name="Mukherjee M."/>
            <person name="Okumura C.Y."/>
            <person name="Schneider R."/>
            <person name="Smith A.J."/>
            <person name="Vanacova S."/>
            <person name="Villalvazo M."/>
            <person name="Haas B.J."/>
            <person name="Pertea M."/>
            <person name="Feldblyum T.V."/>
            <person name="Utterback T.R."/>
            <person name="Shu C.L."/>
            <person name="Osoegawa K."/>
            <person name="de Jong P.J."/>
            <person name="Hrdy I."/>
            <person name="Horvathova L."/>
            <person name="Zubacova Z."/>
            <person name="Dolezal P."/>
            <person name="Malik S.B."/>
            <person name="Logsdon J.M. Jr."/>
            <person name="Henze K."/>
            <person name="Gupta A."/>
            <person name="Wang C.C."/>
            <person name="Dunne R.L."/>
            <person name="Upcroft J.A."/>
            <person name="Upcroft P."/>
            <person name="White O."/>
            <person name="Salzberg S.L."/>
            <person name="Tang P."/>
            <person name="Chiu C.-H."/>
            <person name="Lee Y.-S."/>
            <person name="Embley T.M."/>
            <person name="Coombs G.H."/>
            <person name="Mottram J.C."/>
            <person name="Tachezy J."/>
            <person name="Fraser-Liggett C.M."/>
            <person name="Johnson P.J."/>
        </authorList>
    </citation>
    <scope>NUCLEOTIDE SEQUENCE [LARGE SCALE GENOMIC DNA]</scope>
    <source>
        <strain evidence="8">G3</strain>
    </source>
</reference>
<evidence type="ECO:0000256" key="3">
    <source>
        <dbReference type="ARBA" id="ARBA00022741"/>
    </source>
</evidence>
<reference evidence="8" key="1">
    <citation type="submission" date="2006-10" db="EMBL/GenBank/DDBJ databases">
        <authorList>
            <person name="Amadeo P."/>
            <person name="Zhao Q."/>
            <person name="Wortman J."/>
            <person name="Fraser-Liggett C."/>
            <person name="Carlton J."/>
        </authorList>
    </citation>
    <scope>NUCLEOTIDE SEQUENCE</scope>
    <source>
        <strain evidence="8">G3</strain>
    </source>
</reference>
<feature type="region of interest" description="Disordered" evidence="5">
    <location>
        <begin position="393"/>
        <end position="423"/>
    </location>
</feature>
<evidence type="ECO:0000256" key="1">
    <source>
        <dbReference type="ARBA" id="ARBA00022448"/>
    </source>
</evidence>
<dbReference type="GO" id="GO:0016020">
    <property type="term" value="C:membrane"/>
    <property type="evidence" value="ECO:0007669"/>
    <property type="project" value="InterPro"/>
</dbReference>
<evidence type="ECO:0000256" key="4">
    <source>
        <dbReference type="ARBA" id="ARBA00022840"/>
    </source>
</evidence>
<evidence type="ECO:0000256" key="6">
    <source>
        <dbReference type="SAM" id="Phobius"/>
    </source>
</evidence>
<feature type="transmembrane region" description="Helical" evidence="6">
    <location>
        <begin position="6"/>
        <end position="28"/>
    </location>
</feature>
<dbReference type="STRING" id="5722.A2DZX8"/>
<dbReference type="Proteomes" id="UP000001542">
    <property type="component" value="Unassembled WGS sequence"/>
</dbReference>
<keyword evidence="9" id="KW-1185">Reference proteome</keyword>
<dbReference type="SUPFAM" id="SSF52540">
    <property type="entry name" value="P-loop containing nucleoside triphosphate hydrolases"/>
    <property type="match status" value="1"/>
</dbReference>
<dbReference type="InterPro" id="IPR017871">
    <property type="entry name" value="ABC_transporter-like_CS"/>
</dbReference>
<dbReference type="VEuPathDB" id="TrichDB:TVAGG3_0536440"/>
<keyword evidence="6" id="KW-1133">Transmembrane helix</keyword>
<dbReference type="InParanoid" id="A2DZX8"/>
<dbReference type="KEGG" id="tva:4772025"/>
<dbReference type="Pfam" id="PF00005">
    <property type="entry name" value="ABC_tran"/>
    <property type="match status" value="1"/>
</dbReference>
<dbReference type="PANTHER" id="PTHR19229">
    <property type="entry name" value="ATP-BINDING CASSETTE TRANSPORTER SUBFAMILY A ABCA"/>
    <property type="match status" value="1"/>
</dbReference>
<dbReference type="OrthoDB" id="10268057at2759"/>
<evidence type="ECO:0000313" key="8">
    <source>
        <dbReference type="EMBL" id="EAY14037.1"/>
    </source>
</evidence>
<evidence type="ECO:0000313" key="9">
    <source>
        <dbReference type="Proteomes" id="UP000001542"/>
    </source>
</evidence>
<dbReference type="FunFam" id="3.40.50.300:FF:001998">
    <property type="entry name" value="ABC transporter family protein"/>
    <property type="match status" value="1"/>
</dbReference>
<dbReference type="InterPro" id="IPR003593">
    <property type="entry name" value="AAA+_ATPase"/>
</dbReference>
<dbReference type="InterPro" id="IPR026082">
    <property type="entry name" value="ABCA"/>
</dbReference>
<dbReference type="GO" id="GO:0005524">
    <property type="term" value="F:ATP binding"/>
    <property type="evidence" value="ECO:0007669"/>
    <property type="project" value="UniProtKB-KW"/>
</dbReference>
<sequence>MYIFLWSFFAIIFFAAFLAIIEVLRFFIQKRKSISDWKGHETDFYRQKEKQPMTEDALDMEQDVKNATPDEYAVRINNVSKLFYDTTKKPICAVNQVSLGIKRGSLFGFLGANGAGKTTLMKIILRELQPSNGSIELEGTDIKEGYKAHMIAICPQFDDHLCPILTTYEQIKFYSYIHQVPSDQSEHNIAMLIETLDLTNHRDKLVKELSGGNQRKISIAIAFLSDAHIVLLDEPTSSLDPVARHKVHNLINISRGEKTFMLCTHLLDEAESLCDNIFIMLNGCVYAIGTPQYLSSKFGTEWKVDLVLDSANKETEQNVDQFFKNNLSTARLSIKRPLSRIYSIPSQDIKLTNLFEVLQKGKDEGVGIKYYTCSCSTLEKVFMEIVMLSEKGALPSSDEESSRRSVRSERSEPTTIEDVSSLN</sequence>
<dbReference type="GO" id="GO:0140359">
    <property type="term" value="F:ABC-type transporter activity"/>
    <property type="evidence" value="ECO:0007669"/>
    <property type="project" value="InterPro"/>
</dbReference>
<name>A2DZX8_TRIV3</name>
<keyword evidence="6" id="KW-0812">Transmembrane</keyword>
<feature type="compositionally biased region" description="Basic and acidic residues" evidence="5">
    <location>
        <begin position="400"/>
        <end position="412"/>
    </location>
</feature>
<dbReference type="EMBL" id="DS113276">
    <property type="protein sequence ID" value="EAY14037.1"/>
    <property type="molecule type" value="Genomic_DNA"/>
</dbReference>
<dbReference type="InterPro" id="IPR027417">
    <property type="entry name" value="P-loop_NTPase"/>
</dbReference>
<keyword evidence="2" id="KW-0677">Repeat</keyword>
<feature type="compositionally biased region" description="Polar residues" evidence="5">
    <location>
        <begin position="413"/>
        <end position="423"/>
    </location>
</feature>
<feature type="domain" description="ABC transporter" evidence="7">
    <location>
        <begin position="74"/>
        <end position="307"/>
    </location>
</feature>
<dbReference type="PANTHER" id="PTHR19229:SF36">
    <property type="entry name" value="ATP-BINDING CASSETTE SUB-FAMILY A MEMBER 2"/>
    <property type="match status" value="1"/>
</dbReference>
<dbReference type="Gene3D" id="3.40.50.300">
    <property type="entry name" value="P-loop containing nucleotide triphosphate hydrolases"/>
    <property type="match status" value="1"/>
</dbReference>
<keyword evidence="3" id="KW-0547">Nucleotide-binding</keyword>
<dbReference type="SMR" id="A2DZX8"/>
<accession>A2DZX8</accession>
<dbReference type="AlphaFoldDB" id="A2DZX8"/>
<dbReference type="PROSITE" id="PS00211">
    <property type="entry name" value="ABC_TRANSPORTER_1"/>
    <property type="match status" value="1"/>
</dbReference>
<proteinExistence type="predicted"/>
<keyword evidence="6" id="KW-0472">Membrane</keyword>